<dbReference type="InterPro" id="IPR050091">
    <property type="entry name" value="PKS_NRPS_Biosynth_Enz"/>
</dbReference>
<feature type="domain" description="Carrier" evidence="10">
    <location>
        <begin position="542"/>
        <end position="615"/>
    </location>
</feature>
<keyword evidence="4" id="KW-0963">Cytoplasm</keyword>
<dbReference type="InterPro" id="IPR036291">
    <property type="entry name" value="NAD(P)-bd_dom_sf"/>
</dbReference>
<feature type="domain" description="Carrier" evidence="10">
    <location>
        <begin position="1438"/>
        <end position="1512"/>
    </location>
</feature>
<dbReference type="SMART" id="SM01294">
    <property type="entry name" value="PKS_PP_betabranch"/>
    <property type="match status" value="1"/>
</dbReference>
<dbReference type="Pfam" id="PF21394">
    <property type="entry name" value="Beta-ketacyl_N"/>
    <property type="match status" value="1"/>
</dbReference>
<feature type="region of interest" description="Disordered" evidence="9">
    <location>
        <begin position="2285"/>
        <end position="2306"/>
    </location>
</feature>
<dbReference type="InterPro" id="IPR006162">
    <property type="entry name" value="Ppantetheine_attach_site"/>
</dbReference>
<evidence type="ECO:0000313" key="12">
    <source>
        <dbReference type="EMBL" id="ALD83704.1"/>
    </source>
</evidence>
<dbReference type="GO" id="GO:0006633">
    <property type="term" value="P:fatty acid biosynthetic process"/>
    <property type="evidence" value="ECO:0007669"/>
    <property type="project" value="TreeGrafter"/>
</dbReference>
<dbReference type="Pfam" id="PF08659">
    <property type="entry name" value="KR"/>
    <property type="match status" value="1"/>
</dbReference>
<feature type="domain" description="Ketosynthase family 3 (KS3)" evidence="11">
    <location>
        <begin position="1569"/>
        <end position="2005"/>
    </location>
</feature>
<evidence type="ECO:0000256" key="6">
    <source>
        <dbReference type="ARBA" id="ARBA00022679"/>
    </source>
</evidence>
<evidence type="ECO:0000256" key="2">
    <source>
        <dbReference type="ARBA" id="ARBA00004792"/>
    </source>
</evidence>
<dbReference type="Pfam" id="PF16197">
    <property type="entry name" value="KAsynt_C_assoc"/>
    <property type="match status" value="1"/>
</dbReference>
<feature type="domain" description="Ketosynthase family 3 (KS3)" evidence="11">
    <location>
        <begin position="667"/>
        <end position="1101"/>
    </location>
</feature>
<dbReference type="PROSITE" id="PS52004">
    <property type="entry name" value="KS3_2"/>
    <property type="match status" value="2"/>
</dbReference>
<dbReference type="InterPro" id="IPR057326">
    <property type="entry name" value="KR_dom"/>
</dbReference>
<dbReference type="SMART" id="SM00824">
    <property type="entry name" value="PKS_TE"/>
    <property type="match status" value="1"/>
</dbReference>
<dbReference type="GO" id="GO:0004312">
    <property type="term" value="F:fatty acid synthase activity"/>
    <property type="evidence" value="ECO:0007669"/>
    <property type="project" value="TreeGrafter"/>
</dbReference>
<dbReference type="EMBL" id="KT368180">
    <property type="protein sequence ID" value="ALD83704.1"/>
    <property type="molecule type" value="Genomic_DNA"/>
</dbReference>
<keyword evidence="5" id="KW-0597">Phosphoprotein</keyword>
<dbReference type="Gene3D" id="3.40.50.720">
    <property type="entry name" value="NAD(P)-binding Rossmann-like Domain"/>
    <property type="match status" value="1"/>
</dbReference>
<keyword evidence="3" id="KW-0596">Phosphopantetheine</keyword>
<comment type="function">
    <text evidence="8">Involved in production of the polyketide antibiotic thailandamide.</text>
</comment>
<dbReference type="Pfam" id="PF00550">
    <property type="entry name" value="PP-binding"/>
    <property type="match status" value="4"/>
</dbReference>
<dbReference type="InterPro" id="IPR036736">
    <property type="entry name" value="ACP-like_sf"/>
</dbReference>
<dbReference type="InterPro" id="IPR013968">
    <property type="entry name" value="PKS_KR"/>
</dbReference>
<dbReference type="InterPro" id="IPR020841">
    <property type="entry name" value="PKS_Beta-ketoAc_synthase_dom"/>
</dbReference>
<dbReference type="SMART" id="SM00825">
    <property type="entry name" value="PKS_KS"/>
    <property type="match status" value="2"/>
</dbReference>
<dbReference type="CDD" id="cd00833">
    <property type="entry name" value="PKS"/>
    <property type="match status" value="2"/>
</dbReference>
<evidence type="ECO:0000259" key="10">
    <source>
        <dbReference type="PROSITE" id="PS50075"/>
    </source>
</evidence>
<dbReference type="InterPro" id="IPR049490">
    <property type="entry name" value="C883_1060-like_KR_N"/>
</dbReference>
<dbReference type="CDD" id="cd08953">
    <property type="entry name" value="KR_2_SDR_x"/>
    <property type="match status" value="1"/>
</dbReference>
<protein>
    <submittedName>
        <fullName evidence="12">TAT polyketide synthase</fullName>
    </submittedName>
</protein>
<dbReference type="PROSITE" id="PS50075">
    <property type="entry name" value="CARRIER"/>
    <property type="match status" value="4"/>
</dbReference>
<evidence type="ECO:0000256" key="7">
    <source>
        <dbReference type="ARBA" id="ARBA00022737"/>
    </source>
</evidence>
<dbReference type="FunFam" id="3.40.47.10:FF:000019">
    <property type="entry name" value="Polyketide synthase type I"/>
    <property type="match status" value="2"/>
</dbReference>
<sequence length="2590" mass="278665">MMNEQLTRAEILKQVESGRLRAGDAVRLLKRAGAAGAVPEPAQRAAAVSYFQTEWARSAPARGDGRLPPGDVLLFDAGDGIFERLRARWTGGGRVALVKPGDGYREIAPDIHAIHPARPEDHARLLEELARRGAAPRIVLHVAPRGALAPSEAVADVHLERGVLALFLSVRSLLERRERGALHVLHVSAVEGGEPQPQHAGVAGFARSLRKEDPRVRCRAVALDGAPDPAAYVDAMLLELSTDDGAAEVRHAGGERFTRRVAPLDPAGALPDRARVREGGGYLITGGAGGLGARLAAALASASRVRLVLAGRSGMDARKQELVRSLSAGGSDVHYASADLSRREDVERLVREARRRCGAIHGVVHAAGVLADALLVNKTPEAVRSVLLPKVRGSVWLDELTKGDELDFFVLFSSIAAVVGSAGQCDYGYANAFLDELARWREGQRALGRRSGRTVSIDWPLWREGGMTVDAAHRASLEEAGLALLDTGAGIEAFHAALRLPSPQVVVLYGDPARAAALLTAGGGAPAESPSSPLEGGADLREAAEAYLRSLLSSHAKVPPARLRPSEPFESFGIDSLMSMTLVRALEKTFGELPKTLFFECRTLSELAVYFIDNHGEALRAQLGAAAPARPAASARPALPDEPRIAPAERPREQGARAGAAPGGALIEDIAIVGLAGRYPMADDLEAFWENIKAGKDCIVEVPKDRWDHDRFYAPDRSSPGKSYSKWGGFLSDVDRFDPLFFNISPAEAELIDPQERLFLEVAWHAVEDAAYTRERLSGRKVGVYVGVMYGQYQLYSTESASAVVYGSSYASIANRVSYFFNFTGPSIALDTMCSSSLTAIHLACQSIFLGECELAIAGGVNVTIHPYKYQMLSQGRFAATDGRCRSFGEGGDGYVPGEGVGAVLLKPLRLAVRDRDRIHGVIKSSAVNHGGKTNGFTVPSPRAQAELVADALGKVGLDARRVSYIEAHGTGTALGDPIEIAGLVKAFQEASGREARGERGVCPIGSVKSNIGHLEAAAGIAAVTKVLLQLKHRQIAPSIHSSRLNPNIRFEETPFYVPQELAPWAPPPAGEPGAARPGKRQAGVSGFGAGGANAHLILEEHLDERAAPAAPPEGPYLFVLSARTEDRLKAYAQRLLRFLGGDAAQAWPAVPPPGARPLEGVRRELLELVASAIDVPVSEVSADEDLSACALDRLAAIDLSRRAARHFGLPLEPSLFVDSPTLAALAEGISERLARQAPRAEPQGADSDLADLAYTLQVGREPMRERLAIVASTRDELARKLGQHLEGDDAVEGLFRGAFKPGQASPERLVEGKVGREFVQMLLRERELDKLAQLWAWGADIDWEQLHGGQGGGRRLRRVAAPTYPFARERYWVREAASAEPPRAGQAPRIDRDTPALEEGRLVAGRGGGEPAGELAPPAPADVPRAAVDRAARPLAARLADDVRRMAAAIVRLDPDRLDLDDRFADVGFDSTSFVSLAERLGRTYGFEVSPAIFFDRASARALSEHLFAEHEGSLRAHYAEPASAPPPGPPREDPARRGGAPPSLAPRSAGQRGAPRPQASPEASRGGQRIAIIGMSGRFPGSRDLDHFWENLRDERDLITEVPPDRWRWQDHEAKGTDGVVRARARWGGFIDDVDKFDAAFFNISAREAEMMDPQQRLLLETVWKTIEDSGYRPSELSGRRVGLFVGAQFSDYRQLLAGQGELNAQMGLGNEHSILVNRISYLLNLRGPSEPYNTACSSALVALHRAVSSLRSGESELAIAGGVTLMLSPYTTLGGDALGILSPDGRCKTLDASADGYVRGEGVGTVLLKPLERAIEDSDHIYAVIQGTALNHGGRASSLTAPSSEAQAALLVDAFEAADVDPETLSYLELHGTGTKLGDPIEIEGIKMAFKELAGRRGKPVLREGYCGLGSVKTNIGHLEPAAGIAGLMKVVLSMVHRTLPGMLHLKELNPYVELARTPFRVVDRTAPWPALEDDLGRPVPRRAGVSSFGFGGVNAHVVLEEPPASPAGEPQDGAPHLVVLSAKTRDRLRASAAELAAFLDRALSSGRAPALGDVAFTLQVGREEMNERLAFMAGTLKEARDALSAFVEDRPARAELHVGSIRVRRSAPAAAGAPDGAARAGGDLAELARRWAAGESVPWTELHRGRRRRLSLPTYPLERKRHWAVSGVAPLTRTGAGEPASATAGEPPRAPAAPVDGGGGEDDAMLAELRGIIAGELKADPESLDLDTEFVEYGIDSILASVIIQRLQERFGELIPMMAMSEQPTLRRLAAFVRGAGGRVEPAPVARAPQRSQPKLPPEIIPLNNRGSRRPSFWVHGGPGYAAIYNNLTRALGPDYPFYAFQARGVDNRQIPQDFEEMIQHYIGCMRMVQPEGPYAIGGYSYGGLVAYEMAQRLHREGAGVSHLVIFDTMPATQEANDIFFSSFGGDDDFLTIMMANEFAGARRLGKAVVTKKDLEGVPVKLQVAHAAKLAKERGKNAMSADEIYNYIRGCIKLGDYTEVVYLRHKQEPYDGSDVLYLKAREFLADSTWTGVPAYDIFRDYDYPGAWKRLVQRRCDVVTIPSDHFNLLEEPALSISASSVRAYLDS</sequence>
<dbReference type="SMART" id="SM00823">
    <property type="entry name" value="PKS_PP"/>
    <property type="match status" value="4"/>
</dbReference>
<dbReference type="Gene3D" id="1.10.1200.10">
    <property type="entry name" value="ACP-like"/>
    <property type="match status" value="4"/>
</dbReference>
<dbReference type="SUPFAM" id="SSF51735">
    <property type="entry name" value="NAD(P)-binding Rossmann-fold domains"/>
    <property type="match status" value="2"/>
</dbReference>
<reference evidence="12" key="1">
    <citation type="journal article" date="2015" name="ACS Chem. Biol.">
        <title>Two of a Kind-The Biosynthetic Pathways of Chlorotonil and Anthracimycin.</title>
        <authorList>
            <person name="Jungmann K."/>
            <person name="Jansen R."/>
            <person name="Gerth K."/>
            <person name="Huch V."/>
            <person name="Krug D."/>
            <person name="Fenical W."/>
            <person name="Muller R."/>
        </authorList>
    </citation>
    <scope>NUCLEOTIDE SEQUENCE</scope>
    <source>
        <strain evidence="12">1525</strain>
    </source>
</reference>
<keyword evidence="6" id="KW-0808">Transferase</keyword>
<dbReference type="InterPro" id="IPR032821">
    <property type="entry name" value="PKS_assoc"/>
</dbReference>
<dbReference type="Pfam" id="PF22336">
    <property type="entry name" value="RhiE-like_linker"/>
    <property type="match status" value="2"/>
</dbReference>
<evidence type="ECO:0000256" key="4">
    <source>
        <dbReference type="ARBA" id="ARBA00022490"/>
    </source>
</evidence>
<dbReference type="InterPro" id="IPR054514">
    <property type="entry name" value="RhiE-like_linker"/>
</dbReference>
<evidence type="ECO:0000256" key="1">
    <source>
        <dbReference type="ARBA" id="ARBA00004496"/>
    </source>
</evidence>
<comment type="subcellular location">
    <subcellularLocation>
        <location evidence="1">Cytoplasm</location>
    </subcellularLocation>
</comment>
<dbReference type="InterPro" id="IPR014030">
    <property type="entry name" value="Ketoacyl_synth_N"/>
</dbReference>
<keyword evidence="7" id="KW-0677">Repeat</keyword>
<dbReference type="GO" id="GO:0005886">
    <property type="term" value="C:plasma membrane"/>
    <property type="evidence" value="ECO:0007669"/>
    <property type="project" value="TreeGrafter"/>
</dbReference>
<dbReference type="SUPFAM" id="SSF53474">
    <property type="entry name" value="alpha/beta-Hydrolases"/>
    <property type="match status" value="1"/>
</dbReference>
<dbReference type="InterPro" id="IPR016039">
    <property type="entry name" value="Thiolase-like"/>
</dbReference>
<dbReference type="InterPro" id="IPR009081">
    <property type="entry name" value="PP-bd_ACP"/>
</dbReference>
<feature type="region of interest" description="Disordered" evidence="9">
    <location>
        <begin position="631"/>
        <end position="661"/>
    </location>
</feature>
<feature type="region of interest" description="Disordered" evidence="9">
    <location>
        <begin position="2173"/>
        <end position="2202"/>
    </location>
</feature>
<dbReference type="SUPFAM" id="SSF53901">
    <property type="entry name" value="Thiolase-like"/>
    <property type="match status" value="2"/>
</dbReference>
<dbReference type="InterPro" id="IPR029058">
    <property type="entry name" value="AB_hydrolase_fold"/>
</dbReference>
<evidence type="ECO:0000256" key="5">
    <source>
        <dbReference type="ARBA" id="ARBA00022553"/>
    </source>
</evidence>
<dbReference type="Pfam" id="PF00975">
    <property type="entry name" value="Thioesterase"/>
    <property type="match status" value="1"/>
</dbReference>
<dbReference type="SUPFAM" id="SSF47336">
    <property type="entry name" value="ACP-like"/>
    <property type="match status" value="4"/>
</dbReference>
<dbReference type="InterPro" id="IPR020806">
    <property type="entry name" value="PKS_PP-bd"/>
</dbReference>
<dbReference type="InterPro" id="IPR001031">
    <property type="entry name" value="Thioesterase"/>
</dbReference>
<name>A0A0M4KE03_SORCE</name>
<feature type="domain" description="Carrier" evidence="10">
    <location>
        <begin position="2204"/>
        <end position="2281"/>
    </location>
</feature>
<dbReference type="InterPro" id="IPR014031">
    <property type="entry name" value="Ketoacyl_synth_C"/>
</dbReference>
<dbReference type="Pfam" id="PF00109">
    <property type="entry name" value="ketoacyl-synt"/>
    <property type="match status" value="2"/>
</dbReference>
<comment type="pathway">
    <text evidence="2">Antibiotic biosynthesis.</text>
</comment>
<feature type="domain" description="Carrier" evidence="10">
    <location>
        <begin position="1157"/>
        <end position="1234"/>
    </location>
</feature>
<dbReference type="Gene3D" id="3.40.50.1820">
    <property type="entry name" value="alpha/beta hydrolase"/>
    <property type="match status" value="1"/>
</dbReference>
<dbReference type="Pfam" id="PF02801">
    <property type="entry name" value="Ketoacyl-synt_C"/>
    <property type="match status" value="2"/>
</dbReference>
<gene>
    <name evidence="12" type="primary">ctoE</name>
</gene>
<evidence type="ECO:0000256" key="3">
    <source>
        <dbReference type="ARBA" id="ARBA00022450"/>
    </source>
</evidence>
<dbReference type="GO" id="GO:0071770">
    <property type="term" value="P:DIM/DIP cell wall layer assembly"/>
    <property type="evidence" value="ECO:0007669"/>
    <property type="project" value="TreeGrafter"/>
</dbReference>
<evidence type="ECO:0000256" key="9">
    <source>
        <dbReference type="SAM" id="MobiDB-lite"/>
    </source>
</evidence>
<organism evidence="12">
    <name type="scientific">Sorangium cellulosum</name>
    <name type="common">Polyangium cellulosum</name>
    <dbReference type="NCBI Taxonomy" id="56"/>
    <lineage>
        <taxon>Bacteria</taxon>
        <taxon>Pseudomonadati</taxon>
        <taxon>Myxococcota</taxon>
        <taxon>Polyangia</taxon>
        <taxon>Polyangiales</taxon>
        <taxon>Polyangiaceae</taxon>
        <taxon>Sorangium</taxon>
    </lineage>
</organism>
<dbReference type="PANTHER" id="PTHR43775:SF37">
    <property type="entry name" value="SI:DKEY-61P9.11"/>
    <property type="match status" value="1"/>
</dbReference>
<dbReference type="GO" id="GO:0031177">
    <property type="term" value="F:phosphopantetheine binding"/>
    <property type="evidence" value="ECO:0007669"/>
    <property type="project" value="InterPro"/>
</dbReference>
<dbReference type="SMART" id="SM00822">
    <property type="entry name" value="PKS_KR"/>
    <property type="match status" value="1"/>
</dbReference>
<evidence type="ECO:0000256" key="8">
    <source>
        <dbReference type="ARBA" id="ARBA00054155"/>
    </source>
</evidence>
<dbReference type="Gene3D" id="1.10.1240.100">
    <property type="match status" value="2"/>
</dbReference>
<proteinExistence type="predicted"/>
<dbReference type="PROSITE" id="PS00012">
    <property type="entry name" value="PHOSPHOPANTETHEINE"/>
    <property type="match status" value="1"/>
</dbReference>
<dbReference type="InterPro" id="IPR020802">
    <property type="entry name" value="TesA-like"/>
</dbReference>
<dbReference type="Gene3D" id="3.40.47.10">
    <property type="match status" value="2"/>
</dbReference>
<feature type="region of interest" description="Disordered" evidence="9">
    <location>
        <begin position="1521"/>
        <end position="1570"/>
    </location>
</feature>
<dbReference type="PANTHER" id="PTHR43775">
    <property type="entry name" value="FATTY ACID SYNTHASE"/>
    <property type="match status" value="1"/>
</dbReference>
<feature type="compositionally biased region" description="Basic and acidic residues" evidence="9">
    <location>
        <begin position="639"/>
        <end position="655"/>
    </location>
</feature>
<evidence type="ECO:0000259" key="11">
    <source>
        <dbReference type="PROSITE" id="PS52004"/>
    </source>
</evidence>
<accession>A0A0M4KE03</accession>
<dbReference type="GO" id="GO:0005737">
    <property type="term" value="C:cytoplasm"/>
    <property type="evidence" value="ECO:0007669"/>
    <property type="project" value="UniProtKB-SubCell"/>
</dbReference>